<evidence type="ECO:0000313" key="1">
    <source>
        <dbReference type="EnsemblMetazoa" id="OVOC3838.1"/>
    </source>
</evidence>
<sequence>MFPCGLYLCAKFRNEFGYRAVDVNGLTDTDSLLRVGYDLN</sequence>
<name>A0A8R1Y039_ONCVO</name>
<accession>A0A8R1Y039</accession>
<protein>
    <submittedName>
        <fullName evidence="1">Uncharacterized protein</fullName>
    </submittedName>
</protein>
<reference evidence="1" key="2">
    <citation type="submission" date="2022-06" db="UniProtKB">
        <authorList>
            <consortium name="EnsemblMetazoa"/>
        </authorList>
    </citation>
    <scope>IDENTIFICATION</scope>
</reference>
<proteinExistence type="predicted"/>
<organism evidence="1 2">
    <name type="scientific">Onchocerca volvulus</name>
    <dbReference type="NCBI Taxonomy" id="6282"/>
    <lineage>
        <taxon>Eukaryota</taxon>
        <taxon>Metazoa</taxon>
        <taxon>Ecdysozoa</taxon>
        <taxon>Nematoda</taxon>
        <taxon>Chromadorea</taxon>
        <taxon>Rhabditida</taxon>
        <taxon>Spirurina</taxon>
        <taxon>Spiruromorpha</taxon>
        <taxon>Filarioidea</taxon>
        <taxon>Onchocercidae</taxon>
        <taxon>Onchocerca</taxon>
    </lineage>
</organism>
<evidence type="ECO:0000313" key="2">
    <source>
        <dbReference type="Proteomes" id="UP000024404"/>
    </source>
</evidence>
<dbReference type="EMBL" id="CMVM020000122">
    <property type="status" value="NOT_ANNOTATED_CDS"/>
    <property type="molecule type" value="Genomic_DNA"/>
</dbReference>
<keyword evidence="2" id="KW-1185">Reference proteome</keyword>
<dbReference type="EnsemblMetazoa" id="OVOC3838.1">
    <property type="protein sequence ID" value="OVOC3838.1"/>
    <property type="gene ID" value="WBGene00240647"/>
</dbReference>
<dbReference type="AlphaFoldDB" id="A0A8R1Y039"/>
<reference evidence="2" key="1">
    <citation type="submission" date="2013-10" db="EMBL/GenBank/DDBJ databases">
        <title>Genome sequencing of Onchocerca volvulus.</title>
        <authorList>
            <person name="Cotton J."/>
            <person name="Tsai J."/>
            <person name="Stanley E."/>
            <person name="Tracey A."/>
            <person name="Holroyd N."/>
            <person name="Lustigman S."/>
            <person name="Berriman M."/>
        </authorList>
    </citation>
    <scope>NUCLEOTIDE SEQUENCE</scope>
</reference>
<dbReference type="Proteomes" id="UP000024404">
    <property type="component" value="Unassembled WGS sequence"/>
</dbReference>